<dbReference type="Gene3D" id="2.120.10.80">
    <property type="entry name" value="Kelch-type beta propeller"/>
    <property type="match status" value="1"/>
</dbReference>
<dbReference type="InterPro" id="IPR015915">
    <property type="entry name" value="Kelch-typ_b-propeller"/>
</dbReference>
<accession>A0A915IM29</accession>
<protein>
    <submittedName>
        <fullName evidence="2">Uncharacterized protein</fullName>
    </submittedName>
</protein>
<dbReference type="InterPro" id="IPR011043">
    <property type="entry name" value="Gal_Oxase/kelch_b-propeller"/>
</dbReference>
<evidence type="ECO:0000313" key="2">
    <source>
        <dbReference type="WBParaSite" id="nRc.2.0.1.t14914-RA"/>
    </source>
</evidence>
<evidence type="ECO:0000313" key="1">
    <source>
        <dbReference type="Proteomes" id="UP000887565"/>
    </source>
</evidence>
<dbReference type="Proteomes" id="UP000887565">
    <property type="component" value="Unplaced"/>
</dbReference>
<reference evidence="2" key="1">
    <citation type="submission" date="2022-11" db="UniProtKB">
        <authorList>
            <consortium name="WormBaseParasite"/>
        </authorList>
    </citation>
    <scope>IDENTIFICATION</scope>
</reference>
<dbReference type="WBParaSite" id="nRc.2.0.1.t14914-RA">
    <property type="protein sequence ID" value="nRc.2.0.1.t14914-RA"/>
    <property type="gene ID" value="nRc.2.0.1.g14914"/>
</dbReference>
<organism evidence="1 2">
    <name type="scientific">Romanomermis culicivorax</name>
    <name type="common">Nematode worm</name>
    <dbReference type="NCBI Taxonomy" id="13658"/>
    <lineage>
        <taxon>Eukaryota</taxon>
        <taxon>Metazoa</taxon>
        <taxon>Ecdysozoa</taxon>
        <taxon>Nematoda</taxon>
        <taxon>Enoplea</taxon>
        <taxon>Dorylaimia</taxon>
        <taxon>Mermithida</taxon>
        <taxon>Mermithoidea</taxon>
        <taxon>Mermithidae</taxon>
        <taxon>Romanomermis</taxon>
    </lineage>
</organism>
<proteinExistence type="predicted"/>
<keyword evidence="1" id="KW-1185">Reference proteome</keyword>
<dbReference type="SUPFAM" id="SSF50965">
    <property type="entry name" value="Galactose oxidase, central domain"/>
    <property type="match status" value="1"/>
</dbReference>
<dbReference type="AlphaFoldDB" id="A0A915IM29"/>
<sequence length="344" mass="38708">MSYTKIEDGIAKGVPAGQECAEKHKSAPFNGKMWYVATKPVTNPSRTNCTNNESFQGGYVAVHQMPGWTYTPYPQVLDYNYAQDFIFPIKDQMFMFVYSRFDGFYFYGLYYFCPDSKQWKDATMQKFGEYSAARDVDYSVVHCCPGDHSAAYVVLIGRSTDQLKVFEFKRNEQWKNYVEMTAICTIDNATGFVNPHFLNACIRGRKIYCLVGTSDEGGNVTSWDQTQCIEICLDGKTSTKKDVAGPNGAFPAFPYGPTACVHDGNQKWVILGGLTSENAYSRDVWYLDLDAMSWVRTCQPIPDELESSQLTASQIDGVLFLADKNYIFNYPMSNYAPIVPSAGP</sequence>
<name>A0A915IM29_ROMCU</name>